<feature type="region of interest" description="Disordered" evidence="1">
    <location>
        <begin position="96"/>
        <end position="143"/>
    </location>
</feature>
<feature type="compositionally biased region" description="Basic and acidic residues" evidence="1">
    <location>
        <begin position="45"/>
        <end position="61"/>
    </location>
</feature>
<dbReference type="HOGENOM" id="CLU_078707_0_0_5"/>
<dbReference type="Pfam" id="PF10691">
    <property type="entry name" value="DUF2497"/>
    <property type="match status" value="1"/>
</dbReference>
<evidence type="ECO:0000256" key="1">
    <source>
        <dbReference type="SAM" id="MobiDB-lite"/>
    </source>
</evidence>
<dbReference type="GeneID" id="93016686"/>
<dbReference type="RefSeq" id="WP_002964069.1">
    <property type="nucleotide sequence ID" value="NZ_EQ999546.1"/>
</dbReference>
<feature type="compositionally biased region" description="Acidic residues" evidence="1">
    <location>
        <begin position="98"/>
        <end position="107"/>
    </location>
</feature>
<dbReference type="Proteomes" id="UP000004659">
    <property type="component" value="Unassembled WGS sequence"/>
</dbReference>
<evidence type="ECO:0008006" key="3">
    <source>
        <dbReference type="Google" id="ProtNLM"/>
    </source>
</evidence>
<reference evidence="2" key="1">
    <citation type="submission" date="2009-01" db="EMBL/GenBank/DDBJ databases">
        <title>The Genome Sequence of Brucella pinnipedialis M292/94/1.</title>
        <authorList>
            <consortium name="The Broad Institute Genome Sequencing Platform"/>
            <person name="Ward D."/>
            <person name="Young S.K."/>
            <person name="Kodira C.D."/>
            <person name="Zeng Q."/>
            <person name="Koehrsen M."/>
            <person name="Alvarado L."/>
            <person name="Berlin A."/>
            <person name="Borenstein D."/>
            <person name="Chen Z."/>
            <person name="Engels R."/>
            <person name="Freedman E."/>
            <person name="Gellesch M."/>
            <person name="Goldberg J."/>
            <person name="Griggs A."/>
            <person name="Gujja S."/>
            <person name="Heiman D."/>
            <person name="Hepburn T."/>
            <person name="Howarth C."/>
            <person name="Jen D."/>
            <person name="Larson L."/>
            <person name="Lewis B."/>
            <person name="Mehta T."/>
            <person name="Park D."/>
            <person name="Pearson M."/>
            <person name="Roberts A."/>
            <person name="Saif S."/>
            <person name="Shea T."/>
            <person name="Shenoy N."/>
            <person name="Sisk P."/>
            <person name="Stolte C."/>
            <person name="Sykes S."/>
            <person name="Walk T."/>
            <person name="White J."/>
            <person name="Yandava C."/>
            <person name="Whatmore A.M."/>
            <person name="Perrett L.L."/>
            <person name="O'Callaghan D."/>
            <person name="Nusbaum C."/>
            <person name="Galagan J."/>
            <person name="Birren B."/>
        </authorList>
    </citation>
    <scope>NUCLEOTIDE SEQUENCE [LARGE SCALE GENOMIC DNA]</scope>
    <source>
        <strain evidence="2">M292/94/1</strain>
    </source>
</reference>
<accession>A0A0E1X4I4</accession>
<sequence length="243" mass="26763">MAQTSSAAREPSMEEILASIRRIIEDSDVSRHPVPGASSFPARGEVAEFRRPAAQQDEKPETVLPENPSMMQGIFNEQPSLRGPLAEAAEEVVVTEALEQDEEDDIVLDAQNDDRRDEEVAPVATRAAPVSEEAAHKAEPLGAPVEAALVEPRPEENFAKGESEMSTNGKEPAAILSEATQRHVAAAFQDLNHVVHSAPRRSFDEIAAELLRPMLQDWLDKNLPTLVERLVREEIERVVRGEK</sequence>
<feature type="region of interest" description="Disordered" evidence="1">
    <location>
        <begin position="28"/>
        <end position="76"/>
    </location>
</feature>
<gene>
    <name evidence="2" type="ORF">BALG_01201</name>
</gene>
<proteinExistence type="predicted"/>
<dbReference type="AlphaFoldDB" id="A0A0E1X4I4"/>
<dbReference type="EMBL" id="EQ999546">
    <property type="protein sequence ID" value="EEZ31081.1"/>
    <property type="molecule type" value="Genomic_DNA"/>
</dbReference>
<name>A0A0E1X4I4_9HYPH</name>
<evidence type="ECO:0000313" key="2">
    <source>
        <dbReference type="EMBL" id="EEZ31081.1"/>
    </source>
</evidence>
<protein>
    <recommendedName>
        <fullName evidence="3">Pole-organizing protein PopZ</fullName>
    </recommendedName>
</protein>
<dbReference type="InterPro" id="IPR019632">
    <property type="entry name" value="DUF2497"/>
</dbReference>
<organism evidence="2">
    <name type="scientific">Brucella pinnipedialis M292/94/1</name>
    <dbReference type="NCBI Taxonomy" id="520462"/>
    <lineage>
        <taxon>Bacteria</taxon>
        <taxon>Pseudomonadati</taxon>
        <taxon>Pseudomonadota</taxon>
        <taxon>Alphaproteobacteria</taxon>
        <taxon>Hyphomicrobiales</taxon>
        <taxon>Brucellaceae</taxon>
        <taxon>Brucella/Ochrobactrum group</taxon>
        <taxon>Brucella</taxon>
    </lineage>
</organism>